<dbReference type="PANTHER" id="PTHR46300:SF5">
    <property type="entry name" value="CYTOCHROME P450"/>
    <property type="match status" value="1"/>
</dbReference>
<dbReference type="InterPro" id="IPR036396">
    <property type="entry name" value="Cyt_P450_sf"/>
</dbReference>
<proteinExistence type="inferred from homology"/>
<keyword evidence="4 8" id="KW-0479">Metal-binding</keyword>
<dbReference type="GO" id="GO:0005506">
    <property type="term" value="F:iron ion binding"/>
    <property type="evidence" value="ECO:0007669"/>
    <property type="project" value="InterPro"/>
</dbReference>
<evidence type="ECO:0000313" key="10">
    <source>
        <dbReference type="EMBL" id="KAF8910615.1"/>
    </source>
</evidence>
<evidence type="ECO:0000256" key="1">
    <source>
        <dbReference type="ARBA" id="ARBA00001971"/>
    </source>
</evidence>
<evidence type="ECO:0000256" key="3">
    <source>
        <dbReference type="ARBA" id="ARBA00022617"/>
    </source>
</evidence>
<evidence type="ECO:0000256" key="8">
    <source>
        <dbReference type="PIRSR" id="PIRSR602403-1"/>
    </source>
</evidence>
<comment type="caution">
    <text evidence="10">The sequence shown here is derived from an EMBL/GenBank/DDBJ whole genome shotgun (WGS) entry which is preliminary data.</text>
</comment>
<dbReference type="OrthoDB" id="2789670at2759"/>
<keyword evidence="11" id="KW-1185">Reference proteome</keyword>
<protein>
    <submittedName>
        <fullName evidence="10">Cytochrome P450</fullName>
    </submittedName>
</protein>
<name>A0A9P5NZM3_GYMJU</name>
<keyword evidence="3 8" id="KW-0349">Heme</keyword>
<dbReference type="PRINTS" id="PR00465">
    <property type="entry name" value="EP450IV"/>
</dbReference>
<evidence type="ECO:0000256" key="2">
    <source>
        <dbReference type="ARBA" id="ARBA00010617"/>
    </source>
</evidence>
<dbReference type="PANTHER" id="PTHR46300">
    <property type="entry name" value="P450, PUTATIVE (EUROFUNG)-RELATED-RELATED"/>
    <property type="match status" value="1"/>
</dbReference>
<dbReference type="PROSITE" id="PS00086">
    <property type="entry name" value="CYTOCHROME_P450"/>
    <property type="match status" value="1"/>
</dbReference>
<keyword evidence="6 8" id="KW-0408">Iron</keyword>
<dbReference type="AlphaFoldDB" id="A0A9P5NZM3"/>
<accession>A0A9P5NZM3</accession>
<evidence type="ECO:0000256" key="9">
    <source>
        <dbReference type="RuleBase" id="RU000461"/>
    </source>
</evidence>
<dbReference type="InterPro" id="IPR050364">
    <property type="entry name" value="Cytochrome_P450_fung"/>
</dbReference>
<evidence type="ECO:0000256" key="7">
    <source>
        <dbReference type="ARBA" id="ARBA00023033"/>
    </source>
</evidence>
<evidence type="ECO:0000256" key="4">
    <source>
        <dbReference type="ARBA" id="ARBA00022723"/>
    </source>
</evidence>
<dbReference type="InterPro" id="IPR001128">
    <property type="entry name" value="Cyt_P450"/>
</dbReference>
<dbReference type="Pfam" id="PF00067">
    <property type="entry name" value="p450"/>
    <property type="match status" value="2"/>
</dbReference>
<dbReference type="GO" id="GO:0016705">
    <property type="term" value="F:oxidoreductase activity, acting on paired donors, with incorporation or reduction of molecular oxygen"/>
    <property type="evidence" value="ECO:0007669"/>
    <property type="project" value="InterPro"/>
</dbReference>
<dbReference type="SUPFAM" id="SSF48264">
    <property type="entry name" value="Cytochrome P450"/>
    <property type="match status" value="1"/>
</dbReference>
<dbReference type="GO" id="GO:0020037">
    <property type="term" value="F:heme binding"/>
    <property type="evidence" value="ECO:0007669"/>
    <property type="project" value="InterPro"/>
</dbReference>
<evidence type="ECO:0000313" key="11">
    <source>
        <dbReference type="Proteomes" id="UP000724874"/>
    </source>
</evidence>
<evidence type="ECO:0000256" key="6">
    <source>
        <dbReference type="ARBA" id="ARBA00023004"/>
    </source>
</evidence>
<keyword evidence="7 9" id="KW-0503">Monooxygenase</keyword>
<evidence type="ECO:0000256" key="5">
    <source>
        <dbReference type="ARBA" id="ARBA00023002"/>
    </source>
</evidence>
<reference evidence="10" key="1">
    <citation type="submission" date="2020-11" db="EMBL/GenBank/DDBJ databases">
        <authorList>
            <consortium name="DOE Joint Genome Institute"/>
            <person name="Ahrendt S."/>
            <person name="Riley R."/>
            <person name="Andreopoulos W."/>
            <person name="LaButti K."/>
            <person name="Pangilinan J."/>
            <person name="Ruiz-duenas F.J."/>
            <person name="Barrasa J.M."/>
            <person name="Sanchez-Garcia M."/>
            <person name="Camarero S."/>
            <person name="Miyauchi S."/>
            <person name="Serrano A."/>
            <person name="Linde D."/>
            <person name="Babiker R."/>
            <person name="Drula E."/>
            <person name="Ayuso-Fernandez I."/>
            <person name="Pacheco R."/>
            <person name="Padilla G."/>
            <person name="Ferreira P."/>
            <person name="Barriuso J."/>
            <person name="Kellner H."/>
            <person name="Castanera R."/>
            <person name="Alfaro M."/>
            <person name="Ramirez L."/>
            <person name="Pisabarro A.G."/>
            <person name="Kuo A."/>
            <person name="Tritt A."/>
            <person name="Lipzen A."/>
            <person name="He G."/>
            <person name="Yan M."/>
            <person name="Ng V."/>
            <person name="Cullen D."/>
            <person name="Martin F."/>
            <person name="Rosso M.-N."/>
            <person name="Henrissat B."/>
            <person name="Hibbett D."/>
            <person name="Martinez A.T."/>
            <person name="Grigoriev I.V."/>
        </authorList>
    </citation>
    <scope>NUCLEOTIDE SEQUENCE</scope>
    <source>
        <strain evidence="10">AH 44721</strain>
    </source>
</reference>
<dbReference type="EMBL" id="JADNYJ010000006">
    <property type="protein sequence ID" value="KAF8910615.1"/>
    <property type="molecule type" value="Genomic_DNA"/>
</dbReference>
<dbReference type="Proteomes" id="UP000724874">
    <property type="component" value="Unassembled WGS sequence"/>
</dbReference>
<dbReference type="Gene3D" id="1.10.630.10">
    <property type="entry name" value="Cytochrome P450"/>
    <property type="match status" value="2"/>
</dbReference>
<dbReference type="InterPro" id="IPR002403">
    <property type="entry name" value="Cyt_P450_E_grp-IV"/>
</dbReference>
<gene>
    <name evidence="10" type="ORF">CPB84DRAFT_1821432</name>
</gene>
<keyword evidence="5 9" id="KW-0560">Oxidoreductase</keyword>
<dbReference type="InterPro" id="IPR017972">
    <property type="entry name" value="Cyt_P450_CS"/>
</dbReference>
<comment type="cofactor">
    <cofactor evidence="1 8">
        <name>heme</name>
        <dbReference type="ChEBI" id="CHEBI:30413"/>
    </cofactor>
</comment>
<dbReference type="GO" id="GO:0004497">
    <property type="term" value="F:monooxygenase activity"/>
    <property type="evidence" value="ECO:0007669"/>
    <property type="project" value="UniProtKB-KW"/>
</dbReference>
<comment type="similarity">
    <text evidence="2 9">Belongs to the cytochrome P450 family.</text>
</comment>
<sequence>MNLQEACFLGALVGLGLVVDMLVRRRNRQPAPPGPPGLPIIGNLRDMPTESSWEKYHAWCKEYNSDIIELNVLGRPLVILDTIEAVNELLDKRSAIYSNRPRMPMVTELMGWDFNIGTMPYGSTILSLTRHPTVLQAVVPGKYLVDTFPILKHVPDWMPFATFKKVARENSGVEQEDGGAGSDNTVATLAGFVFAMLSNPEAQAQAQSEIDSVIPNGDLPTFEDKDSLPYVTALVMEVFRCSISSPIGGPHVLQEDDVYKRYRLKAGSIVFANIWAIFHDEVTYPHPFSFKPERFLKGGKLNPVQEIYTVFGFGRRICPGRYMAFSTIWIAVASMLATFNISKVVDKDGRAIEPVLKYGNSSSCLPAPFECAITPRRPDVERTIVMASTVN</sequence>
<feature type="binding site" description="axial binding residue" evidence="8">
    <location>
        <position position="318"/>
    </location>
    <ligand>
        <name>heme</name>
        <dbReference type="ChEBI" id="CHEBI:30413"/>
    </ligand>
    <ligandPart>
        <name>Fe</name>
        <dbReference type="ChEBI" id="CHEBI:18248"/>
    </ligandPart>
</feature>
<organism evidence="10 11">
    <name type="scientific">Gymnopilus junonius</name>
    <name type="common">Spectacular rustgill mushroom</name>
    <name type="synonym">Gymnopilus spectabilis subsp. junonius</name>
    <dbReference type="NCBI Taxonomy" id="109634"/>
    <lineage>
        <taxon>Eukaryota</taxon>
        <taxon>Fungi</taxon>
        <taxon>Dikarya</taxon>
        <taxon>Basidiomycota</taxon>
        <taxon>Agaricomycotina</taxon>
        <taxon>Agaricomycetes</taxon>
        <taxon>Agaricomycetidae</taxon>
        <taxon>Agaricales</taxon>
        <taxon>Agaricineae</taxon>
        <taxon>Hymenogastraceae</taxon>
        <taxon>Gymnopilus</taxon>
    </lineage>
</organism>